<dbReference type="GO" id="GO:0008320">
    <property type="term" value="F:protein transmembrane transporter activity"/>
    <property type="evidence" value="ECO:0007669"/>
    <property type="project" value="UniProtKB-UniRule"/>
</dbReference>
<evidence type="ECO:0000256" key="4">
    <source>
        <dbReference type="ARBA" id="ARBA00022692"/>
    </source>
</evidence>
<dbReference type="RefSeq" id="WP_103371842.1">
    <property type="nucleotide sequence ID" value="NZ_CBCRVO010000003.1"/>
</dbReference>
<feature type="transmembrane region" description="Helical" evidence="9">
    <location>
        <begin position="6"/>
        <end position="26"/>
    </location>
</feature>
<evidence type="ECO:0000256" key="7">
    <source>
        <dbReference type="ARBA" id="ARBA00023010"/>
    </source>
</evidence>
<evidence type="ECO:0000313" key="12">
    <source>
        <dbReference type="Proteomes" id="UP000242712"/>
    </source>
</evidence>
<dbReference type="OrthoDB" id="9800908at2"/>
<dbReference type="NCBIfam" id="TIGR01411">
    <property type="entry name" value="tatAE"/>
    <property type="match status" value="1"/>
</dbReference>
<comment type="subunit">
    <text evidence="9">Forms a complex with TatC.</text>
</comment>
<evidence type="ECO:0000256" key="10">
    <source>
        <dbReference type="SAM" id="MobiDB-lite"/>
    </source>
</evidence>
<keyword evidence="5 9" id="KW-0653">Protein transport</keyword>
<keyword evidence="6 9" id="KW-1133">Transmembrane helix</keyword>
<keyword evidence="12" id="KW-1185">Reference proteome</keyword>
<evidence type="ECO:0000256" key="8">
    <source>
        <dbReference type="ARBA" id="ARBA00023136"/>
    </source>
</evidence>
<sequence>MEHLFILGMTGPTSLVIISIIALIIFGPKKLPQFGKAIGDTLREFKSATKHIDDEEDSDSLETPSRPSKQQRKSSK</sequence>
<name>A0A2K4FBZ3_9STAP</name>
<dbReference type="InterPro" id="IPR006312">
    <property type="entry name" value="TatA/E"/>
</dbReference>
<proteinExistence type="inferred from homology"/>
<protein>
    <recommendedName>
        <fullName evidence="9">Sec-independent protein translocase protein TatA</fullName>
    </recommendedName>
</protein>
<keyword evidence="7 9" id="KW-0811">Translocation</keyword>
<accession>A0A2K4FBZ3</accession>
<evidence type="ECO:0000256" key="9">
    <source>
        <dbReference type="HAMAP-Rule" id="MF_00236"/>
    </source>
</evidence>
<evidence type="ECO:0000313" key="11">
    <source>
        <dbReference type="EMBL" id="POA08882.1"/>
    </source>
</evidence>
<organism evidence="11 12">
    <name type="scientific">Staphylococcus argensis</name>
    <dbReference type="NCBI Taxonomy" id="1607738"/>
    <lineage>
        <taxon>Bacteria</taxon>
        <taxon>Bacillati</taxon>
        <taxon>Bacillota</taxon>
        <taxon>Bacilli</taxon>
        <taxon>Bacillales</taxon>
        <taxon>Staphylococcaceae</taxon>
        <taxon>Staphylococcus</taxon>
    </lineage>
</organism>
<keyword evidence="3 9" id="KW-1003">Cell membrane</keyword>
<dbReference type="PANTHER" id="PTHR42982:SF1">
    <property type="entry name" value="SEC-INDEPENDENT PROTEIN TRANSLOCASE PROTEIN TATA"/>
    <property type="match status" value="1"/>
</dbReference>
<dbReference type="Pfam" id="PF02416">
    <property type="entry name" value="TatA_B_E"/>
    <property type="match status" value="1"/>
</dbReference>
<dbReference type="GO" id="GO:0043953">
    <property type="term" value="P:protein transport by the Tat complex"/>
    <property type="evidence" value="ECO:0007669"/>
    <property type="project" value="UniProtKB-UniRule"/>
</dbReference>
<dbReference type="PANTHER" id="PTHR42982">
    <property type="entry name" value="SEC-INDEPENDENT PROTEIN TRANSLOCASE PROTEIN TATA"/>
    <property type="match status" value="1"/>
</dbReference>
<reference evidence="11 12" key="1">
    <citation type="submission" date="2017-08" db="EMBL/GenBank/DDBJ databases">
        <title>Draft genome sequences of 64 type strains of genus Staph aureus.</title>
        <authorList>
            <person name="Cole K."/>
            <person name="Golubchik T."/>
            <person name="Russell J."/>
            <person name="Foster D."/>
            <person name="Llewelyn M."/>
            <person name="Wilson D."/>
            <person name="Crook D."/>
            <person name="Paul J."/>
        </authorList>
    </citation>
    <scope>NUCLEOTIDE SEQUENCE [LARGE SCALE GENOMIC DNA]</scope>
    <source>
        <strain evidence="11 12">DSM 29875</strain>
    </source>
</reference>
<dbReference type="HAMAP" id="MF_00236">
    <property type="entry name" value="TatA_E"/>
    <property type="match status" value="1"/>
</dbReference>
<dbReference type="EMBL" id="PPPX01000011">
    <property type="protein sequence ID" value="POA08882.1"/>
    <property type="molecule type" value="Genomic_DNA"/>
</dbReference>
<dbReference type="InterPro" id="IPR003369">
    <property type="entry name" value="TatA/B/E"/>
</dbReference>
<comment type="caution">
    <text evidence="11">The sequence shown here is derived from an EMBL/GenBank/DDBJ whole genome shotgun (WGS) entry which is preliminary data.</text>
</comment>
<evidence type="ECO:0000256" key="3">
    <source>
        <dbReference type="ARBA" id="ARBA00022475"/>
    </source>
</evidence>
<feature type="region of interest" description="Disordered" evidence="10">
    <location>
        <begin position="50"/>
        <end position="76"/>
    </location>
</feature>
<evidence type="ECO:0000256" key="5">
    <source>
        <dbReference type="ARBA" id="ARBA00022927"/>
    </source>
</evidence>
<comment type="function">
    <text evidence="9">Part of the twin-arginine translocation (Tat) system that transports large folded proteins containing a characteristic twin-arginine motif in their signal peptide across membranes. TatA could form the protein-conducting channel of the Tat system.</text>
</comment>
<comment type="similarity">
    <text evidence="9">Belongs to the TatA/E family.</text>
</comment>
<dbReference type="AlphaFoldDB" id="A0A2K4FBZ3"/>
<dbReference type="Proteomes" id="UP000242712">
    <property type="component" value="Unassembled WGS sequence"/>
</dbReference>
<evidence type="ECO:0000256" key="6">
    <source>
        <dbReference type="ARBA" id="ARBA00022989"/>
    </source>
</evidence>
<keyword evidence="2 9" id="KW-0813">Transport</keyword>
<dbReference type="Gene3D" id="1.20.5.3310">
    <property type="match status" value="1"/>
</dbReference>
<evidence type="ECO:0000256" key="2">
    <source>
        <dbReference type="ARBA" id="ARBA00022448"/>
    </source>
</evidence>
<gene>
    <name evidence="9" type="primary">tatA</name>
    <name evidence="11" type="ORF">CD039_07790</name>
</gene>
<keyword evidence="4 9" id="KW-0812">Transmembrane</keyword>
<keyword evidence="8 9" id="KW-0472">Membrane</keyword>
<dbReference type="GeneID" id="98298251"/>
<comment type="subcellular location">
    <subcellularLocation>
        <location evidence="1 9">Cell membrane</location>
        <topology evidence="1 9">Single-pass membrane protein</topology>
    </subcellularLocation>
</comment>
<dbReference type="GO" id="GO:0033281">
    <property type="term" value="C:TAT protein transport complex"/>
    <property type="evidence" value="ECO:0007669"/>
    <property type="project" value="UniProtKB-UniRule"/>
</dbReference>
<dbReference type="NCBIfam" id="NF011430">
    <property type="entry name" value="PRK14861.1"/>
    <property type="match status" value="1"/>
</dbReference>
<evidence type="ECO:0000256" key="1">
    <source>
        <dbReference type="ARBA" id="ARBA00004162"/>
    </source>
</evidence>